<dbReference type="Pfam" id="PF02771">
    <property type="entry name" value="Acyl-CoA_dh_N"/>
    <property type="match status" value="1"/>
</dbReference>
<gene>
    <name evidence="4" type="ORF">METZ01_LOCUS268337</name>
</gene>
<dbReference type="GO" id="GO:0005886">
    <property type="term" value="C:plasma membrane"/>
    <property type="evidence" value="ECO:0007669"/>
    <property type="project" value="TreeGrafter"/>
</dbReference>
<sequence length="292" mass="32675">MSNKVNFDPVRLPAKAEALRLEVRDFLKEELLAGTYSPHIGDGFDRVFSRKVGAKGWIGMTWPKQYGGRERSHFERYVMTEEFLVAGAPTKAHFTADRQSGPVLLKYASESLKQKILPAIIRGECSFAIGMSEPESGSDLFAAKTKAEKCDRGWVVNGRKVWTSFAHHADYMIALLRTSSPTKENRRHGLSQFLVDMKAPGITVSPIINSTGQHDFNEVTFENVLLPEDQLLGEVDMAWKQATAELAFERSGPERFLENIYVLTELIRILGAQPGQREAEGIGRLIAQLHTL</sequence>
<dbReference type="Gene3D" id="1.10.540.10">
    <property type="entry name" value="Acyl-CoA dehydrogenase/oxidase, N-terminal domain"/>
    <property type="match status" value="1"/>
</dbReference>
<evidence type="ECO:0000259" key="2">
    <source>
        <dbReference type="Pfam" id="PF02770"/>
    </source>
</evidence>
<feature type="non-terminal residue" evidence="4">
    <location>
        <position position="292"/>
    </location>
</feature>
<reference evidence="4" key="1">
    <citation type="submission" date="2018-05" db="EMBL/GenBank/DDBJ databases">
        <authorList>
            <person name="Lanie J.A."/>
            <person name="Ng W.-L."/>
            <person name="Kazmierczak K.M."/>
            <person name="Andrzejewski T.M."/>
            <person name="Davidsen T.M."/>
            <person name="Wayne K.J."/>
            <person name="Tettelin H."/>
            <person name="Glass J.I."/>
            <person name="Rusch D."/>
            <person name="Podicherti R."/>
            <person name="Tsui H.-C.T."/>
            <person name="Winkler M.E."/>
        </authorList>
    </citation>
    <scope>NUCLEOTIDE SEQUENCE</scope>
</reference>
<accession>A0A382JW96</accession>
<dbReference type="PANTHER" id="PTHR43292:SF4">
    <property type="entry name" value="ACYL-COA DEHYDROGENASE FADE34"/>
    <property type="match status" value="1"/>
</dbReference>
<dbReference type="InterPro" id="IPR006089">
    <property type="entry name" value="Acyl-CoA_DH_CS"/>
</dbReference>
<dbReference type="GO" id="GO:0050660">
    <property type="term" value="F:flavin adenine dinucleotide binding"/>
    <property type="evidence" value="ECO:0007669"/>
    <property type="project" value="InterPro"/>
</dbReference>
<dbReference type="Pfam" id="PF02770">
    <property type="entry name" value="Acyl-CoA_dh_M"/>
    <property type="match status" value="1"/>
</dbReference>
<dbReference type="InterPro" id="IPR013786">
    <property type="entry name" value="AcylCoA_DH/ox_N"/>
</dbReference>
<evidence type="ECO:0000259" key="3">
    <source>
        <dbReference type="Pfam" id="PF02771"/>
    </source>
</evidence>
<dbReference type="InterPro" id="IPR009100">
    <property type="entry name" value="AcylCoA_DH/oxidase_NM_dom_sf"/>
</dbReference>
<dbReference type="PROSITE" id="PS00072">
    <property type="entry name" value="ACYL_COA_DH_1"/>
    <property type="match status" value="1"/>
</dbReference>
<evidence type="ECO:0000256" key="1">
    <source>
        <dbReference type="ARBA" id="ARBA00023002"/>
    </source>
</evidence>
<feature type="domain" description="Acyl-CoA dehydrogenase/oxidase N-terminal" evidence="3">
    <location>
        <begin position="15"/>
        <end position="124"/>
    </location>
</feature>
<protein>
    <recommendedName>
        <fullName evidence="5">Acyl-CoA dehydrogenase</fullName>
    </recommendedName>
</protein>
<dbReference type="PANTHER" id="PTHR43292">
    <property type="entry name" value="ACYL-COA DEHYDROGENASE"/>
    <property type="match status" value="1"/>
</dbReference>
<dbReference type="SUPFAM" id="SSF56645">
    <property type="entry name" value="Acyl-CoA dehydrogenase NM domain-like"/>
    <property type="match status" value="1"/>
</dbReference>
<name>A0A382JW96_9ZZZZ</name>
<dbReference type="EMBL" id="UINC01076374">
    <property type="protein sequence ID" value="SVC15483.1"/>
    <property type="molecule type" value="Genomic_DNA"/>
</dbReference>
<evidence type="ECO:0008006" key="5">
    <source>
        <dbReference type="Google" id="ProtNLM"/>
    </source>
</evidence>
<dbReference type="InterPro" id="IPR006091">
    <property type="entry name" value="Acyl-CoA_Oxase/DH_mid-dom"/>
</dbReference>
<organism evidence="4">
    <name type="scientific">marine metagenome</name>
    <dbReference type="NCBI Taxonomy" id="408172"/>
    <lineage>
        <taxon>unclassified sequences</taxon>
        <taxon>metagenomes</taxon>
        <taxon>ecological metagenomes</taxon>
    </lineage>
</organism>
<dbReference type="InterPro" id="IPR046373">
    <property type="entry name" value="Acyl-CoA_Oxase/DH_mid-dom_sf"/>
</dbReference>
<dbReference type="InterPro" id="IPR052161">
    <property type="entry name" value="Mycobact_Acyl-CoA_DH"/>
</dbReference>
<dbReference type="Gene3D" id="2.40.110.10">
    <property type="entry name" value="Butyryl-CoA Dehydrogenase, subunit A, domain 2"/>
    <property type="match status" value="1"/>
</dbReference>
<feature type="domain" description="Acyl-CoA oxidase/dehydrogenase middle" evidence="2">
    <location>
        <begin position="128"/>
        <end position="224"/>
    </location>
</feature>
<keyword evidence="1" id="KW-0560">Oxidoreductase</keyword>
<proteinExistence type="predicted"/>
<dbReference type="GO" id="GO:0003995">
    <property type="term" value="F:acyl-CoA dehydrogenase activity"/>
    <property type="evidence" value="ECO:0007669"/>
    <property type="project" value="InterPro"/>
</dbReference>
<evidence type="ECO:0000313" key="4">
    <source>
        <dbReference type="EMBL" id="SVC15483.1"/>
    </source>
</evidence>
<dbReference type="InterPro" id="IPR037069">
    <property type="entry name" value="AcylCoA_DH/ox_N_sf"/>
</dbReference>
<dbReference type="AlphaFoldDB" id="A0A382JW96"/>